<name>A0A8T2EUT6_9BRAS</name>
<proteinExistence type="predicted"/>
<protein>
    <submittedName>
        <fullName evidence="1">Uncharacterized protein</fullName>
    </submittedName>
</protein>
<keyword evidence="2" id="KW-1185">Reference proteome</keyword>
<dbReference type="AlphaFoldDB" id="A0A8T2EUT6"/>
<gene>
    <name evidence="1" type="ORF">ISN45_At03g033390</name>
</gene>
<comment type="caution">
    <text evidence="1">The sequence shown here is derived from an EMBL/GenBank/DDBJ whole genome shotgun (WGS) entry which is preliminary data.</text>
</comment>
<sequence length="160" mass="17871">MTWPTLSLAFTAHAGHSRAHVRLGRTHTTTGCPHFVLSHATEKVLNPYKKIMKGVTDWFHANTLISVENQKNGSFDNGKEVRAVNRKGLQVLEPQTNPLPISDGDDDFDRFFPLCRSSRCSSRVDKAAIRDTQVVNPNGCDASNQDAIRFHRVKPSINSF</sequence>
<accession>A0A8T2EUT6</accession>
<dbReference type="Proteomes" id="UP000694240">
    <property type="component" value="Chromosome 3"/>
</dbReference>
<reference evidence="1 2" key="1">
    <citation type="submission" date="2020-12" db="EMBL/GenBank/DDBJ databases">
        <title>Concerted genomic and epigenomic changes stabilize Arabidopsis allopolyploids.</title>
        <authorList>
            <person name="Chen Z."/>
        </authorList>
    </citation>
    <scope>NUCLEOTIDE SEQUENCE [LARGE SCALE GENOMIC DNA]</scope>
    <source>
        <strain evidence="1">Allo738</strain>
        <tissue evidence="1">Leaf</tissue>
    </source>
</reference>
<evidence type="ECO:0000313" key="1">
    <source>
        <dbReference type="EMBL" id="KAG7627142.1"/>
    </source>
</evidence>
<dbReference type="EMBL" id="JAEFBK010000003">
    <property type="protein sequence ID" value="KAG7627142.1"/>
    <property type="molecule type" value="Genomic_DNA"/>
</dbReference>
<organism evidence="1 2">
    <name type="scientific">Arabidopsis thaliana x Arabidopsis arenosa</name>
    <dbReference type="NCBI Taxonomy" id="1240361"/>
    <lineage>
        <taxon>Eukaryota</taxon>
        <taxon>Viridiplantae</taxon>
        <taxon>Streptophyta</taxon>
        <taxon>Embryophyta</taxon>
        <taxon>Tracheophyta</taxon>
        <taxon>Spermatophyta</taxon>
        <taxon>Magnoliopsida</taxon>
        <taxon>eudicotyledons</taxon>
        <taxon>Gunneridae</taxon>
        <taxon>Pentapetalae</taxon>
        <taxon>rosids</taxon>
        <taxon>malvids</taxon>
        <taxon>Brassicales</taxon>
        <taxon>Brassicaceae</taxon>
        <taxon>Camelineae</taxon>
        <taxon>Arabidopsis</taxon>
    </lineage>
</organism>
<evidence type="ECO:0000313" key="2">
    <source>
        <dbReference type="Proteomes" id="UP000694240"/>
    </source>
</evidence>